<dbReference type="Proteomes" id="UP000092746">
    <property type="component" value="Unassembled WGS sequence"/>
</dbReference>
<dbReference type="EMBL" id="UFSP01000003">
    <property type="protein sequence ID" value="SSZ30275.1"/>
    <property type="molecule type" value="Genomic_DNA"/>
</dbReference>
<dbReference type="InterPro" id="IPR009061">
    <property type="entry name" value="DNA-bd_dom_put_sf"/>
</dbReference>
<evidence type="ECO:0000313" key="3">
    <source>
        <dbReference type="EMBL" id="OBY54292.1"/>
    </source>
</evidence>
<dbReference type="Gene3D" id="1.10.1660.10">
    <property type="match status" value="1"/>
</dbReference>
<feature type="domain" description="HTH merR-type" evidence="2">
    <location>
        <begin position="1"/>
        <end position="69"/>
    </location>
</feature>
<dbReference type="GO" id="GO:0003677">
    <property type="term" value="F:DNA binding"/>
    <property type="evidence" value="ECO:0007669"/>
    <property type="project" value="UniProtKB-KW"/>
</dbReference>
<dbReference type="eggNOG" id="COG0789">
    <property type="taxonomic scope" value="Bacteria"/>
</dbReference>
<accession>A0A0K1N2G0</accession>
<evidence type="ECO:0000313" key="6">
    <source>
        <dbReference type="Proteomes" id="UP000092746"/>
    </source>
</evidence>
<dbReference type="AlphaFoldDB" id="A0A0K1N2G0"/>
<dbReference type="Proteomes" id="UP000253728">
    <property type="component" value="Unassembled WGS sequence"/>
</dbReference>
<dbReference type="PANTHER" id="PTHR30204:SF92">
    <property type="entry name" value="HTH-TYPE TRANSCRIPTIONAL REGULATOR ZNTR"/>
    <property type="match status" value="1"/>
</dbReference>
<dbReference type="PRINTS" id="PR00040">
    <property type="entry name" value="HTHMERR"/>
</dbReference>
<dbReference type="PROSITE" id="PS50937">
    <property type="entry name" value="HTH_MERR_2"/>
    <property type="match status" value="1"/>
</dbReference>
<keyword evidence="8" id="KW-1185">Reference proteome</keyword>
<dbReference type="InterPro" id="IPR047057">
    <property type="entry name" value="MerR_fam"/>
</dbReference>
<keyword evidence="1" id="KW-0238">DNA-binding</keyword>
<dbReference type="Pfam" id="PF13411">
    <property type="entry name" value="MerR_1"/>
    <property type="match status" value="1"/>
</dbReference>
<proteinExistence type="predicted"/>
<evidence type="ECO:0000313" key="5">
    <source>
        <dbReference type="EMBL" id="SSZ30275.1"/>
    </source>
</evidence>
<dbReference type="SUPFAM" id="SSF46955">
    <property type="entry name" value="Putative DNA-binding domain"/>
    <property type="match status" value="1"/>
</dbReference>
<evidence type="ECO:0000313" key="8">
    <source>
        <dbReference type="Proteomes" id="UP000274211"/>
    </source>
</evidence>
<name>A0A0K1N2G0_AGGAP</name>
<reference evidence="5 7" key="2">
    <citation type="submission" date="2018-06" db="EMBL/GenBank/DDBJ databases">
        <authorList>
            <consortium name="Pathogen Informatics"/>
            <person name="Doyle S."/>
        </authorList>
    </citation>
    <scope>NUCLEOTIDE SEQUENCE [LARGE SCALE GENOMIC DNA]</scope>
    <source>
        <strain evidence="5 7">NCTC5908</strain>
    </source>
</reference>
<organism evidence="5 7">
    <name type="scientific">Aggregatibacter aphrophilus</name>
    <name type="common">Haemophilus aphrophilus</name>
    <dbReference type="NCBI Taxonomy" id="732"/>
    <lineage>
        <taxon>Bacteria</taxon>
        <taxon>Pseudomonadati</taxon>
        <taxon>Pseudomonadota</taxon>
        <taxon>Gammaproteobacteria</taxon>
        <taxon>Pasteurellales</taxon>
        <taxon>Pasteurellaceae</taxon>
        <taxon>Aggregatibacter</taxon>
    </lineage>
</organism>
<dbReference type="Proteomes" id="UP000274211">
    <property type="component" value="Unassembled WGS sequence"/>
</dbReference>
<gene>
    <name evidence="5" type="primary">merR1_1</name>
    <name evidence="3" type="ORF">BBB52_02245</name>
    <name evidence="4" type="ORF">DOL88_09435</name>
    <name evidence="5" type="ORF">NCTC5908_02098</name>
</gene>
<dbReference type="STRING" id="732.ADJ80_03630"/>
<evidence type="ECO:0000256" key="1">
    <source>
        <dbReference type="ARBA" id="ARBA00023125"/>
    </source>
</evidence>
<dbReference type="EMBL" id="MAQE01000001">
    <property type="protein sequence ID" value="OBY54292.1"/>
    <property type="molecule type" value="Genomic_DNA"/>
</dbReference>
<dbReference type="PANTHER" id="PTHR30204">
    <property type="entry name" value="REDOX-CYCLING DRUG-SENSING TRANSCRIPTIONAL ACTIVATOR SOXR"/>
    <property type="match status" value="1"/>
</dbReference>
<evidence type="ECO:0000313" key="7">
    <source>
        <dbReference type="Proteomes" id="UP000253728"/>
    </source>
</evidence>
<dbReference type="EMBL" id="QMGS01000096">
    <property type="protein sequence ID" value="RMW80816.1"/>
    <property type="molecule type" value="Genomic_DNA"/>
</dbReference>
<evidence type="ECO:0000259" key="2">
    <source>
        <dbReference type="PROSITE" id="PS50937"/>
    </source>
</evidence>
<reference evidence="4 8" key="3">
    <citation type="journal article" date="2019" name="J. Oral Microbiol.">
        <title>Role of OmpA1 and OmpA2 in Aggregatibacter actinomycetemcomitans and Aggregatibacter aphrophilus serum resistance.</title>
        <authorList>
            <person name="Lindholm M."/>
            <person name="Min Aung K."/>
            <person name="Nyunt Wai S."/>
            <person name="Oscarsson J."/>
        </authorList>
    </citation>
    <scope>NUCLEOTIDE SEQUENCE [LARGE SCALE GENOMIC DNA]</scope>
    <source>
        <strain evidence="4 8">HK83</strain>
    </source>
</reference>
<dbReference type="GO" id="GO:0003700">
    <property type="term" value="F:DNA-binding transcription factor activity"/>
    <property type="evidence" value="ECO:0007669"/>
    <property type="project" value="InterPro"/>
</dbReference>
<dbReference type="KEGG" id="aaz:ADJ80_03630"/>
<dbReference type="InterPro" id="IPR000551">
    <property type="entry name" value="MerR-type_HTH_dom"/>
</dbReference>
<dbReference type="SMART" id="SM00422">
    <property type="entry name" value="HTH_MERR"/>
    <property type="match status" value="1"/>
</dbReference>
<dbReference type="RefSeq" id="WP_005704465.1">
    <property type="nucleotide sequence ID" value="NZ_CAUUMV010000006.1"/>
</dbReference>
<dbReference type="GeneID" id="49635553"/>
<protein>
    <submittedName>
        <fullName evidence="4">MerR family transcriptional regulator</fullName>
    </submittedName>
    <submittedName>
        <fullName evidence="5">Mercuric resistance operon regulatory protein</fullName>
    </submittedName>
    <submittedName>
        <fullName evidence="3">SoxR protein</fullName>
    </submittedName>
</protein>
<evidence type="ECO:0000313" key="4">
    <source>
        <dbReference type="EMBL" id="RMW80816.1"/>
    </source>
</evidence>
<sequence length="138" mass="15987">MKIGKLADAVGCSVEAIRFYEQKGLMPRPSRSLGGFRLYNDDHLQRLSFICYCRSLDMSLEEIKLLLSLESAGVQQKIEINALIDRHIQDIAKRIHRLQHLRMNLLQLKQQCGEINPQQSLFQILQRSHAKFRPIKTS</sequence>
<reference evidence="3 6" key="1">
    <citation type="submission" date="2016-06" db="EMBL/GenBank/DDBJ databases">
        <title>Simultaneous identification of Haemophilus influenzae and Haemophilus haemolyticus using TaqMan real-time PCR.</title>
        <authorList>
            <person name="Price E.P."/>
            <person name="Sarovich D.S."/>
            <person name="Harris T."/>
            <person name="Spargo J.C."/>
            <person name="Nosworthy E."/>
            <person name="Beissbarth J."/>
            <person name="Smith-Vaughan H."/>
        </authorList>
    </citation>
    <scope>NUCLEOTIDE SEQUENCE [LARGE SCALE GENOMIC DNA]</scope>
    <source>
        <strain evidence="3 6">ATCC 7901</strain>
    </source>
</reference>
<dbReference type="PROSITE" id="PS00552">
    <property type="entry name" value="HTH_MERR_1"/>
    <property type="match status" value="1"/>
</dbReference>